<sequence length="214" mass="22085">MTTRSPADSIVRQETPPRLAVPRLAALTLVPVVLAVAGLFHPHHLTQDTAGRWIALHLLLLPLFPLLAGSPLLLLRGLTGRWATTARVGCLVYAVFYTSLDAIAGVAYGTMVATADDPVALSRTGPALDVVGGTLGFIGAAGFLLASVATTKALAARYGGRRVATGGTILIAASVVWLGSHIYWPEGVITVLAIGSGFALLCIATGGPVMARSR</sequence>
<keyword evidence="1" id="KW-0812">Transmembrane</keyword>
<evidence type="ECO:0000313" key="3">
    <source>
        <dbReference type="Proteomes" id="UP000619788"/>
    </source>
</evidence>
<reference evidence="2 3" key="1">
    <citation type="submission" date="2021-01" db="EMBL/GenBank/DDBJ databases">
        <title>Whole genome shotgun sequence of Planobispora siamensis NBRC 107568.</title>
        <authorList>
            <person name="Komaki H."/>
            <person name="Tamura T."/>
        </authorList>
    </citation>
    <scope>NUCLEOTIDE SEQUENCE [LARGE SCALE GENOMIC DNA]</scope>
    <source>
        <strain evidence="2 3">NBRC 107568</strain>
    </source>
</reference>
<name>A0A8J3SFZ0_9ACTN</name>
<keyword evidence="1" id="KW-1133">Transmembrane helix</keyword>
<gene>
    <name evidence="2" type="ORF">Psi01_24100</name>
</gene>
<feature type="transmembrane region" description="Helical" evidence="1">
    <location>
        <begin position="53"/>
        <end position="78"/>
    </location>
</feature>
<comment type="caution">
    <text evidence="2">The sequence shown here is derived from an EMBL/GenBank/DDBJ whole genome shotgun (WGS) entry which is preliminary data.</text>
</comment>
<evidence type="ECO:0000313" key="2">
    <source>
        <dbReference type="EMBL" id="GIH91780.1"/>
    </source>
</evidence>
<feature type="transmembrane region" description="Helical" evidence="1">
    <location>
        <begin position="130"/>
        <end position="151"/>
    </location>
</feature>
<protein>
    <submittedName>
        <fullName evidence="2">Uncharacterized protein</fullName>
    </submittedName>
</protein>
<dbReference type="EMBL" id="BOOJ01000022">
    <property type="protein sequence ID" value="GIH91780.1"/>
    <property type="molecule type" value="Genomic_DNA"/>
</dbReference>
<feature type="transmembrane region" description="Helical" evidence="1">
    <location>
        <begin position="21"/>
        <end position="41"/>
    </location>
</feature>
<proteinExistence type="predicted"/>
<dbReference type="Proteomes" id="UP000619788">
    <property type="component" value="Unassembled WGS sequence"/>
</dbReference>
<keyword evidence="1" id="KW-0472">Membrane</keyword>
<dbReference type="RefSeq" id="WP_204064028.1">
    <property type="nucleotide sequence ID" value="NZ_BOOJ01000022.1"/>
</dbReference>
<dbReference type="AlphaFoldDB" id="A0A8J3SFZ0"/>
<feature type="transmembrane region" description="Helical" evidence="1">
    <location>
        <begin position="163"/>
        <end position="183"/>
    </location>
</feature>
<feature type="transmembrane region" description="Helical" evidence="1">
    <location>
        <begin position="189"/>
        <end position="211"/>
    </location>
</feature>
<keyword evidence="3" id="KW-1185">Reference proteome</keyword>
<accession>A0A8J3SFZ0</accession>
<organism evidence="2 3">
    <name type="scientific">Planobispora siamensis</name>
    <dbReference type="NCBI Taxonomy" id="936338"/>
    <lineage>
        <taxon>Bacteria</taxon>
        <taxon>Bacillati</taxon>
        <taxon>Actinomycetota</taxon>
        <taxon>Actinomycetes</taxon>
        <taxon>Streptosporangiales</taxon>
        <taxon>Streptosporangiaceae</taxon>
        <taxon>Planobispora</taxon>
    </lineage>
</organism>
<evidence type="ECO:0000256" key="1">
    <source>
        <dbReference type="SAM" id="Phobius"/>
    </source>
</evidence>
<feature type="transmembrane region" description="Helical" evidence="1">
    <location>
        <begin position="90"/>
        <end position="110"/>
    </location>
</feature>